<accession>A0A375HC90</accession>
<evidence type="ECO:0000256" key="1">
    <source>
        <dbReference type="SAM" id="MobiDB-lite"/>
    </source>
</evidence>
<geneLocation type="plasmid" evidence="3">
    <name>I</name>
</geneLocation>
<protein>
    <submittedName>
        <fullName evidence="3">Uncharacterized protein</fullName>
    </submittedName>
</protein>
<name>A0A375HC90_9BURK</name>
<reference evidence="2" key="1">
    <citation type="submission" date="2018-01" db="EMBL/GenBank/DDBJ databases">
        <authorList>
            <person name="Clerissi C."/>
        </authorList>
    </citation>
    <scope>NUCLEOTIDE SEQUENCE</scope>
    <source>
        <strain evidence="2">Cupriavidus taiwanensis STM 8556</strain>
        <plasmid evidence="2">CBM2613_p</plasmid>
    </source>
</reference>
<geneLocation type="plasmid" evidence="2">
    <name>CBM2613_p</name>
</geneLocation>
<evidence type="ECO:0000313" key="3">
    <source>
        <dbReference type="EMBL" id="SPD48915.1"/>
    </source>
</evidence>
<gene>
    <name evidence="3" type="ORF">CBM2612_P0260</name>
    <name evidence="2" type="ORF">CBM2613_P70019</name>
</gene>
<evidence type="ECO:0000313" key="4">
    <source>
        <dbReference type="Proteomes" id="UP000256952"/>
    </source>
</evidence>
<dbReference type="EMBL" id="LT984809">
    <property type="protein sequence ID" value="SPD48915.1"/>
    <property type="molecule type" value="Genomic_DNA"/>
</dbReference>
<dbReference type="AlphaFoldDB" id="A0A375HC90"/>
<keyword evidence="3" id="KW-0614">Plasmid</keyword>
<reference evidence="3 4" key="2">
    <citation type="submission" date="2018-01" db="EMBL/GenBank/DDBJ databases">
        <authorList>
            <person name="Gaut B.S."/>
            <person name="Morton B.R."/>
            <person name="Clegg M.T."/>
            <person name="Duvall M.R."/>
        </authorList>
    </citation>
    <scope>NUCLEOTIDE SEQUENCE</scope>
    <source>
        <strain evidence="3">Cupriavidus taiwanensis STM 8555</strain>
        <plasmid evidence="3">I</plasmid>
        <plasmid evidence="4">Plasmid cbm2613_p</plasmid>
    </source>
</reference>
<dbReference type="EMBL" id="LT976981">
    <property type="protein sequence ID" value="SOZ74929.1"/>
    <property type="molecule type" value="Genomic_DNA"/>
</dbReference>
<organism evidence="3">
    <name type="scientific">Cupriavidus taiwanensis</name>
    <dbReference type="NCBI Taxonomy" id="164546"/>
    <lineage>
        <taxon>Bacteria</taxon>
        <taxon>Pseudomonadati</taxon>
        <taxon>Pseudomonadota</taxon>
        <taxon>Betaproteobacteria</taxon>
        <taxon>Burkholderiales</taxon>
        <taxon>Burkholderiaceae</taxon>
        <taxon>Cupriavidus</taxon>
    </lineage>
</organism>
<feature type="region of interest" description="Disordered" evidence="1">
    <location>
        <begin position="61"/>
        <end position="109"/>
    </location>
</feature>
<evidence type="ECO:0000313" key="2">
    <source>
        <dbReference type="EMBL" id="SOZ74929.1"/>
    </source>
</evidence>
<geneLocation type="plasmid" evidence="4">
    <name>cbm2613_p</name>
</geneLocation>
<proteinExistence type="predicted"/>
<sequence length="109" mass="11720">MLLEAINAHGNLCEFAPSRTRMAFNRTLTSRDMTLTTGMALPDLTVQIKYMADIIDKTIRVRGTGGKGDPAGHRREGRCQPAGLHQGQGTDELAPGRYLQDGSGRHGGG</sequence>
<dbReference type="Proteomes" id="UP000256952">
    <property type="component" value="Plasmid CBM2613_p"/>
</dbReference>